<feature type="domain" description="THAP-type" evidence="6">
    <location>
        <begin position="1"/>
        <end position="54"/>
    </location>
</feature>
<evidence type="ECO:0000256" key="4">
    <source>
        <dbReference type="ARBA" id="ARBA00023125"/>
    </source>
</evidence>
<dbReference type="PROSITE" id="PS50950">
    <property type="entry name" value="ZF_THAP"/>
    <property type="match status" value="1"/>
</dbReference>
<name>A0AAV1KU89_9NEOP</name>
<sequence>MERRGKWLTLIDREDLLQMGDLKKSSYLVCSAHFEDTSFKIIKHLKEHALPSMLLHNQPQEGPSISAQVKDKVTILSNNKEYVTVETQTEALRSTKEQTQKSKALTEGTPRKRKISIEIRECNLKRQKLDQEIKNKIDNLTTSIADDQSNLFIKKEPEAEEWVQMTDPEDVVIPDTSNAKEHFSSSEYEESLECELPKPLAFNNFAKKRKLEDFHNESLAVTLRDINTQLHVLTNQRYDCFDNFGKYISAMLRIMPIQKSMELQPKIVALITSVGVSNNEGRISQSHENCS</sequence>
<evidence type="ECO:0000259" key="6">
    <source>
        <dbReference type="PROSITE" id="PS50950"/>
    </source>
</evidence>
<evidence type="ECO:0000256" key="2">
    <source>
        <dbReference type="ARBA" id="ARBA00022771"/>
    </source>
</evidence>
<evidence type="ECO:0000313" key="8">
    <source>
        <dbReference type="Proteomes" id="UP001314205"/>
    </source>
</evidence>
<dbReference type="GO" id="GO:0008270">
    <property type="term" value="F:zinc ion binding"/>
    <property type="evidence" value="ECO:0007669"/>
    <property type="project" value="UniProtKB-KW"/>
</dbReference>
<protein>
    <recommendedName>
        <fullName evidence="6">THAP-type domain-containing protein</fullName>
    </recommendedName>
</protein>
<evidence type="ECO:0000256" key="5">
    <source>
        <dbReference type="PROSITE-ProRule" id="PRU00309"/>
    </source>
</evidence>
<reference evidence="7 8" key="1">
    <citation type="submission" date="2023-11" db="EMBL/GenBank/DDBJ databases">
        <authorList>
            <person name="Hedman E."/>
            <person name="Englund M."/>
            <person name="Stromberg M."/>
            <person name="Nyberg Akerstrom W."/>
            <person name="Nylinder S."/>
            <person name="Jareborg N."/>
            <person name="Kallberg Y."/>
            <person name="Kronander E."/>
        </authorList>
    </citation>
    <scope>NUCLEOTIDE SEQUENCE [LARGE SCALE GENOMIC DNA]</scope>
</reference>
<evidence type="ECO:0000256" key="1">
    <source>
        <dbReference type="ARBA" id="ARBA00022723"/>
    </source>
</evidence>
<organism evidence="7 8">
    <name type="scientific">Parnassius mnemosyne</name>
    <name type="common">clouded apollo</name>
    <dbReference type="NCBI Taxonomy" id="213953"/>
    <lineage>
        <taxon>Eukaryota</taxon>
        <taxon>Metazoa</taxon>
        <taxon>Ecdysozoa</taxon>
        <taxon>Arthropoda</taxon>
        <taxon>Hexapoda</taxon>
        <taxon>Insecta</taxon>
        <taxon>Pterygota</taxon>
        <taxon>Neoptera</taxon>
        <taxon>Endopterygota</taxon>
        <taxon>Lepidoptera</taxon>
        <taxon>Glossata</taxon>
        <taxon>Ditrysia</taxon>
        <taxon>Papilionoidea</taxon>
        <taxon>Papilionidae</taxon>
        <taxon>Parnassiinae</taxon>
        <taxon>Parnassini</taxon>
        <taxon>Parnassius</taxon>
        <taxon>Driopa</taxon>
    </lineage>
</organism>
<dbReference type="GO" id="GO:0003677">
    <property type="term" value="F:DNA binding"/>
    <property type="evidence" value="ECO:0007669"/>
    <property type="project" value="UniProtKB-UniRule"/>
</dbReference>
<dbReference type="Pfam" id="PF05485">
    <property type="entry name" value="THAP"/>
    <property type="match status" value="1"/>
</dbReference>
<dbReference type="EMBL" id="CAVLGL010000081">
    <property type="protein sequence ID" value="CAK1586595.1"/>
    <property type="molecule type" value="Genomic_DNA"/>
</dbReference>
<evidence type="ECO:0000313" key="7">
    <source>
        <dbReference type="EMBL" id="CAK1586595.1"/>
    </source>
</evidence>
<keyword evidence="8" id="KW-1185">Reference proteome</keyword>
<gene>
    <name evidence="7" type="ORF">PARMNEM_LOCUS7526</name>
</gene>
<proteinExistence type="predicted"/>
<dbReference type="SUPFAM" id="SSF57716">
    <property type="entry name" value="Glucocorticoid receptor-like (DNA-binding domain)"/>
    <property type="match status" value="1"/>
</dbReference>
<comment type="caution">
    <text evidence="7">The sequence shown here is derived from an EMBL/GenBank/DDBJ whole genome shotgun (WGS) entry which is preliminary data.</text>
</comment>
<dbReference type="Proteomes" id="UP001314205">
    <property type="component" value="Unassembled WGS sequence"/>
</dbReference>
<keyword evidence="3" id="KW-0862">Zinc</keyword>
<accession>A0AAV1KU89</accession>
<keyword evidence="4 5" id="KW-0238">DNA-binding</keyword>
<dbReference type="AlphaFoldDB" id="A0AAV1KU89"/>
<dbReference type="InterPro" id="IPR006612">
    <property type="entry name" value="THAP_Znf"/>
</dbReference>
<keyword evidence="2 5" id="KW-0863">Zinc-finger</keyword>
<evidence type="ECO:0000256" key="3">
    <source>
        <dbReference type="ARBA" id="ARBA00022833"/>
    </source>
</evidence>
<keyword evidence="1" id="KW-0479">Metal-binding</keyword>